<evidence type="ECO:0000313" key="1">
    <source>
        <dbReference type="EMBL" id="GGN62928.1"/>
    </source>
</evidence>
<dbReference type="RefSeq" id="WP_188823880.1">
    <property type="nucleotide sequence ID" value="NZ_BMLK01000057.1"/>
</dbReference>
<dbReference type="Proteomes" id="UP000605099">
    <property type="component" value="Unassembled WGS sequence"/>
</dbReference>
<dbReference type="SUPFAM" id="SSF53335">
    <property type="entry name" value="S-adenosyl-L-methionine-dependent methyltransferases"/>
    <property type="match status" value="1"/>
</dbReference>
<name>A0ABQ2K0M5_9SPHN</name>
<evidence type="ECO:0008006" key="3">
    <source>
        <dbReference type="Google" id="ProtNLM"/>
    </source>
</evidence>
<reference evidence="2" key="1">
    <citation type="journal article" date="2019" name="Int. J. Syst. Evol. Microbiol.">
        <title>The Global Catalogue of Microorganisms (GCM) 10K type strain sequencing project: providing services to taxonomists for standard genome sequencing and annotation.</title>
        <authorList>
            <consortium name="The Broad Institute Genomics Platform"/>
            <consortium name="The Broad Institute Genome Sequencing Center for Infectious Disease"/>
            <person name="Wu L."/>
            <person name="Ma J."/>
        </authorList>
    </citation>
    <scope>NUCLEOTIDE SEQUENCE [LARGE SCALE GENOMIC DNA]</scope>
    <source>
        <strain evidence="2">CGMCC 1.6784</strain>
    </source>
</reference>
<dbReference type="PANTHER" id="PTHR40036:SF1">
    <property type="entry name" value="MACROCIN O-METHYLTRANSFERASE"/>
    <property type="match status" value="1"/>
</dbReference>
<dbReference type="InterPro" id="IPR008884">
    <property type="entry name" value="TylF_MeTrfase"/>
</dbReference>
<gene>
    <name evidence="1" type="ORF">GCM10011349_47070</name>
</gene>
<accession>A0ABQ2K0M5</accession>
<keyword evidence="2" id="KW-1185">Reference proteome</keyword>
<organism evidence="1 2">
    <name type="scientific">Novosphingobium indicum</name>
    <dbReference type="NCBI Taxonomy" id="462949"/>
    <lineage>
        <taxon>Bacteria</taxon>
        <taxon>Pseudomonadati</taxon>
        <taxon>Pseudomonadota</taxon>
        <taxon>Alphaproteobacteria</taxon>
        <taxon>Sphingomonadales</taxon>
        <taxon>Sphingomonadaceae</taxon>
        <taxon>Novosphingobium</taxon>
    </lineage>
</organism>
<dbReference type="InterPro" id="IPR029063">
    <property type="entry name" value="SAM-dependent_MTases_sf"/>
</dbReference>
<dbReference type="EMBL" id="BMLK01000057">
    <property type="protein sequence ID" value="GGN62928.1"/>
    <property type="molecule type" value="Genomic_DNA"/>
</dbReference>
<evidence type="ECO:0000313" key="2">
    <source>
        <dbReference type="Proteomes" id="UP000605099"/>
    </source>
</evidence>
<proteinExistence type="predicted"/>
<dbReference type="Pfam" id="PF05711">
    <property type="entry name" value="TylF"/>
    <property type="match status" value="1"/>
</dbReference>
<protein>
    <recommendedName>
        <fullName evidence="3">Macrocin O-methyltransferase</fullName>
    </recommendedName>
</protein>
<dbReference type="Gene3D" id="3.40.50.150">
    <property type="entry name" value="Vaccinia Virus protein VP39"/>
    <property type="match status" value="1"/>
</dbReference>
<sequence>MDQTIGKHGIIESAPLLLNSPSGELAPQRKVAPASPLRRIYRILRPIPRSPVPASSEDAYRLQLIPTETLTGRFEEALTILSQYLGDQIGAYVEFGVYNGSSMLCMRSALRTLGIRDLSLFGFDSFQGLPDTAAHDDGGVWHAGQFSCPRCVTEQRLEPLTDTANPITLIEGWYADTLSAGDVYGIGRASIVMIDSDTYTSARHALRFVAPILTSPSIIMFDDWKLNDLDVKALGEYKAFHEWVAQYPEIRWKRLRSYNRKSRVFLLIRR</sequence>
<dbReference type="PANTHER" id="PTHR40036">
    <property type="entry name" value="MACROCIN O-METHYLTRANSFERASE"/>
    <property type="match status" value="1"/>
</dbReference>
<comment type="caution">
    <text evidence="1">The sequence shown here is derived from an EMBL/GenBank/DDBJ whole genome shotgun (WGS) entry which is preliminary data.</text>
</comment>